<proteinExistence type="predicted"/>
<keyword evidence="2" id="KW-1185">Reference proteome</keyword>
<organism evidence="1 2">
    <name type="scientific">Linum tenue</name>
    <dbReference type="NCBI Taxonomy" id="586396"/>
    <lineage>
        <taxon>Eukaryota</taxon>
        <taxon>Viridiplantae</taxon>
        <taxon>Streptophyta</taxon>
        <taxon>Embryophyta</taxon>
        <taxon>Tracheophyta</taxon>
        <taxon>Spermatophyta</taxon>
        <taxon>Magnoliopsida</taxon>
        <taxon>eudicotyledons</taxon>
        <taxon>Gunneridae</taxon>
        <taxon>Pentapetalae</taxon>
        <taxon>rosids</taxon>
        <taxon>fabids</taxon>
        <taxon>Malpighiales</taxon>
        <taxon>Linaceae</taxon>
        <taxon>Linum</taxon>
    </lineage>
</organism>
<gene>
    <name evidence="1" type="ORF">LITE_LOCUS27413</name>
</gene>
<accession>A0AAV0M9X3</accession>
<dbReference type="AlphaFoldDB" id="A0AAV0M9X3"/>
<dbReference type="EMBL" id="CAMGYJ010000007">
    <property type="protein sequence ID" value="CAI0442834.1"/>
    <property type="molecule type" value="Genomic_DNA"/>
</dbReference>
<reference evidence="1" key="1">
    <citation type="submission" date="2022-08" db="EMBL/GenBank/DDBJ databases">
        <authorList>
            <person name="Gutierrez-Valencia J."/>
        </authorList>
    </citation>
    <scope>NUCLEOTIDE SEQUENCE</scope>
</reference>
<evidence type="ECO:0000313" key="1">
    <source>
        <dbReference type="EMBL" id="CAI0442834.1"/>
    </source>
</evidence>
<dbReference type="Proteomes" id="UP001154282">
    <property type="component" value="Unassembled WGS sequence"/>
</dbReference>
<protein>
    <submittedName>
        <fullName evidence="1">Uncharacterized protein</fullName>
    </submittedName>
</protein>
<sequence>MYYMRGDYGDGTETLQPISTHPRHFLCEYYPYQPQNLSIRELFSLTGSKSRRVGYPRLRVQLQSSNCHHAYSWLQFKVGPKRGIVMGSDNMVWRGNDDI</sequence>
<name>A0AAV0M9X3_9ROSI</name>
<comment type="caution">
    <text evidence="1">The sequence shown here is derived from an EMBL/GenBank/DDBJ whole genome shotgun (WGS) entry which is preliminary data.</text>
</comment>
<evidence type="ECO:0000313" key="2">
    <source>
        <dbReference type="Proteomes" id="UP001154282"/>
    </source>
</evidence>